<comment type="pathway">
    <text evidence="2 11">Glycan metabolism; pectin degradation; 2-dehydro-3-deoxy-D-gluconate from pectin: step 1/5.</text>
</comment>
<dbReference type="PANTHER" id="PTHR31321">
    <property type="entry name" value="ACYL-COA THIOESTER HYDROLASE YBHC-RELATED"/>
    <property type="match status" value="1"/>
</dbReference>
<dbReference type="GO" id="GO:0042545">
    <property type="term" value="P:cell wall modification"/>
    <property type="evidence" value="ECO:0007669"/>
    <property type="project" value="UniProtKB-UniRule"/>
</dbReference>
<dbReference type="EC" id="3.1.1.11" evidence="4 11"/>
<evidence type="ECO:0000259" key="12">
    <source>
        <dbReference type="Pfam" id="PF01095"/>
    </source>
</evidence>
<dbReference type="Gene3D" id="2.160.20.10">
    <property type="entry name" value="Single-stranded right-handed beta-helix, Pectin lyase-like"/>
    <property type="match status" value="1"/>
</dbReference>
<dbReference type="GO" id="GO:0030599">
    <property type="term" value="F:pectinesterase activity"/>
    <property type="evidence" value="ECO:0007669"/>
    <property type="project" value="UniProtKB-UniRule"/>
</dbReference>
<evidence type="ECO:0000256" key="5">
    <source>
        <dbReference type="ARBA" id="ARBA00022525"/>
    </source>
</evidence>
<feature type="active site" evidence="10">
    <location>
        <position position="190"/>
    </location>
</feature>
<evidence type="ECO:0000256" key="9">
    <source>
        <dbReference type="ARBA" id="ARBA00047928"/>
    </source>
</evidence>
<organism evidence="13 14">
    <name type="scientific">Diplodia seriata</name>
    <dbReference type="NCBI Taxonomy" id="420778"/>
    <lineage>
        <taxon>Eukaryota</taxon>
        <taxon>Fungi</taxon>
        <taxon>Dikarya</taxon>
        <taxon>Ascomycota</taxon>
        <taxon>Pezizomycotina</taxon>
        <taxon>Dothideomycetes</taxon>
        <taxon>Dothideomycetes incertae sedis</taxon>
        <taxon>Botryosphaeriales</taxon>
        <taxon>Botryosphaeriaceae</taxon>
        <taxon>Diplodia</taxon>
    </lineage>
</organism>
<evidence type="ECO:0000256" key="2">
    <source>
        <dbReference type="ARBA" id="ARBA00005184"/>
    </source>
</evidence>
<dbReference type="GO" id="GO:0045490">
    <property type="term" value="P:pectin catabolic process"/>
    <property type="evidence" value="ECO:0007669"/>
    <property type="project" value="UniProtKB-UniRule"/>
</dbReference>
<reference evidence="13 14" key="1">
    <citation type="submission" date="2017-01" db="EMBL/GenBank/DDBJ databases">
        <title>Draft genome sequence of Diplodia seriata F98.1, a fungal species involved in grapevine trunk diseases.</title>
        <authorList>
            <person name="Robert-Siegwald G."/>
            <person name="Vallet J."/>
            <person name="Abou-Mansour E."/>
            <person name="Xu J."/>
            <person name="Rey P."/>
            <person name="Bertsch C."/>
            <person name="Rego C."/>
            <person name="Larignon P."/>
            <person name="Fontaine F."/>
            <person name="Lebrun M.-H."/>
        </authorList>
    </citation>
    <scope>NUCLEOTIDE SEQUENCE [LARGE SCALE GENOMIC DNA]</scope>
    <source>
        <strain evidence="13 14">F98.1</strain>
    </source>
</reference>
<dbReference type="InterPro" id="IPR011050">
    <property type="entry name" value="Pectin_lyase_fold/virulence"/>
</dbReference>
<dbReference type="InterPro" id="IPR012334">
    <property type="entry name" value="Pectin_lyas_fold"/>
</dbReference>
<dbReference type="Proteomes" id="UP000190776">
    <property type="component" value="Unassembled WGS sequence"/>
</dbReference>
<protein>
    <recommendedName>
        <fullName evidence="4 11">Pectinesterase</fullName>
        <ecNumber evidence="4 11">3.1.1.11</ecNumber>
    </recommendedName>
</protein>
<comment type="catalytic activity">
    <reaction evidence="9 11">
        <text>[(1-&gt;4)-alpha-D-galacturonosyl methyl ester](n) + n H2O = [(1-&gt;4)-alpha-D-galacturonosyl](n) + n methanol + n H(+)</text>
        <dbReference type="Rhea" id="RHEA:22380"/>
        <dbReference type="Rhea" id="RHEA-COMP:14570"/>
        <dbReference type="Rhea" id="RHEA-COMP:14573"/>
        <dbReference type="ChEBI" id="CHEBI:15377"/>
        <dbReference type="ChEBI" id="CHEBI:15378"/>
        <dbReference type="ChEBI" id="CHEBI:17790"/>
        <dbReference type="ChEBI" id="CHEBI:140522"/>
        <dbReference type="ChEBI" id="CHEBI:140523"/>
        <dbReference type="EC" id="3.1.1.11"/>
    </reaction>
</comment>
<keyword evidence="7 11" id="KW-0378">Hydrolase</keyword>
<keyword evidence="5 11" id="KW-0964">Secreted</keyword>
<dbReference type="Pfam" id="PF01095">
    <property type="entry name" value="Pectinesterase"/>
    <property type="match status" value="1"/>
</dbReference>
<evidence type="ECO:0000256" key="7">
    <source>
        <dbReference type="ARBA" id="ARBA00022801"/>
    </source>
</evidence>
<dbReference type="SUPFAM" id="SSF51126">
    <property type="entry name" value="Pectin lyase-like"/>
    <property type="match status" value="1"/>
</dbReference>
<keyword evidence="6 11" id="KW-0732">Signal</keyword>
<dbReference type="AlphaFoldDB" id="A0A1S8B4M1"/>
<evidence type="ECO:0000256" key="4">
    <source>
        <dbReference type="ARBA" id="ARBA00013229"/>
    </source>
</evidence>
<comment type="similarity">
    <text evidence="3">Belongs to the pectinesterase family.</text>
</comment>
<evidence type="ECO:0000256" key="10">
    <source>
        <dbReference type="PROSITE-ProRule" id="PRU10040"/>
    </source>
</evidence>
<dbReference type="STRING" id="420778.A0A1S8B4M1"/>
<feature type="domain" description="Pectinesterase catalytic" evidence="12">
    <location>
        <begin position="44"/>
        <end position="307"/>
    </location>
</feature>
<dbReference type="FunFam" id="2.160.20.10:FF:000014">
    <property type="entry name" value="Pectinesterase"/>
    <property type="match status" value="1"/>
</dbReference>
<evidence type="ECO:0000256" key="1">
    <source>
        <dbReference type="ARBA" id="ARBA00004613"/>
    </source>
</evidence>
<gene>
    <name evidence="13" type="ORF">BK809_0006815</name>
</gene>
<evidence type="ECO:0000256" key="8">
    <source>
        <dbReference type="ARBA" id="ARBA00023085"/>
    </source>
</evidence>
<dbReference type="GO" id="GO:0005576">
    <property type="term" value="C:extracellular region"/>
    <property type="evidence" value="ECO:0007669"/>
    <property type="project" value="UniProtKB-SubCell"/>
</dbReference>
<comment type="function">
    <text evidence="11">Involved in maceration and soft-rotting of plant tissue.</text>
</comment>
<dbReference type="OrthoDB" id="2019149at2759"/>
<evidence type="ECO:0000313" key="14">
    <source>
        <dbReference type="Proteomes" id="UP000190776"/>
    </source>
</evidence>
<keyword evidence="11" id="KW-0961">Cell wall biogenesis/degradation</keyword>
<evidence type="ECO:0000256" key="11">
    <source>
        <dbReference type="RuleBase" id="RU000589"/>
    </source>
</evidence>
<keyword evidence="8 11" id="KW-0063">Aspartyl esterase</keyword>
<feature type="chain" id="PRO_5011829341" description="Pectinesterase" evidence="11">
    <location>
        <begin position="20"/>
        <end position="329"/>
    </location>
</feature>
<evidence type="ECO:0000256" key="6">
    <source>
        <dbReference type="ARBA" id="ARBA00022729"/>
    </source>
</evidence>
<dbReference type="UniPathway" id="UPA00545">
    <property type="reaction ID" value="UER00823"/>
</dbReference>
<name>A0A1S8B4M1_9PEZI</name>
<comment type="caution">
    <text evidence="13">The sequence shown here is derived from an EMBL/GenBank/DDBJ whole genome shotgun (WGS) entry which is preliminary data.</text>
</comment>
<evidence type="ECO:0000256" key="3">
    <source>
        <dbReference type="ARBA" id="ARBA00008891"/>
    </source>
</evidence>
<accession>A0A1S8B4M1</accession>
<feature type="signal peptide" evidence="11">
    <location>
        <begin position="1"/>
        <end position="19"/>
    </location>
</feature>
<dbReference type="PANTHER" id="PTHR31321:SF57">
    <property type="entry name" value="PECTINESTERASE 53-RELATED"/>
    <property type="match status" value="1"/>
</dbReference>
<comment type="subcellular location">
    <subcellularLocation>
        <location evidence="1 11">Secreted</location>
    </subcellularLocation>
</comment>
<dbReference type="EMBL" id="MSZU01000114">
    <property type="protein sequence ID" value="OMP82505.1"/>
    <property type="molecule type" value="Genomic_DNA"/>
</dbReference>
<dbReference type="InterPro" id="IPR000070">
    <property type="entry name" value="Pectinesterase_cat"/>
</dbReference>
<dbReference type="PROSITE" id="PS00503">
    <property type="entry name" value="PECTINESTERASE_2"/>
    <property type="match status" value="1"/>
</dbReference>
<sequence length="329" mass="34680">MRARSIAAFLLALGLPVSSVPTPDLAKRTSRTTAPSGCLTVGSSETYTTIASALDALGTSSTADACIFVSDGTYAEQLTITYKGSLTLYGSTKDTGTYKSNTVTITHTIKSADAGSLDASSTVNVKADGFNMYNINVVNGYGAGAQAVALTANADKLGFYGCQFKSYQDTLYAKSGTQYYSNCYIEGAVDYIFGAASAWFGECTIASSGGGAITASSRETADDESWYVVDSSTVTAASGVSGLAEKVFLGRPWRVLARVVFQNSKLADMINPQGWTTMAEGATPLYYEWNNEGDGASTAERQYESALDAAVTHETVLGSDYKSWIDSSY</sequence>
<dbReference type="InterPro" id="IPR033131">
    <property type="entry name" value="Pectinesterase_Asp_AS"/>
</dbReference>
<evidence type="ECO:0000313" key="13">
    <source>
        <dbReference type="EMBL" id="OMP82505.1"/>
    </source>
</evidence>
<proteinExistence type="inferred from homology"/>